<protein>
    <submittedName>
        <fullName evidence="5">Class I SAM-dependent methyltransferase</fullName>
    </submittedName>
</protein>
<dbReference type="SUPFAM" id="SSF53335">
    <property type="entry name" value="S-adenosyl-L-methionine-dependent methyltransferases"/>
    <property type="match status" value="1"/>
</dbReference>
<comment type="caution">
    <text evidence="5">The sequence shown here is derived from an EMBL/GenBank/DDBJ whole genome shotgun (WGS) entry which is preliminary data.</text>
</comment>
<dbReference type="Gene3D" id="3.40.50.150">
    <property type="entry name" value="Vaccinia Virus protein VP39"/>
    <property type="match status" value="1"/>
</dbReference>
<evidence type="ECO:0000256" key="3">
    <source>
        <dbReference type="ARBA" id="ARBA00022679"/>
    </source>
</evidence>
<feature type="domain" description="Methyltransferase type 11" evidence="4">
    <location>
        <begin position="54"/>
        <end position="145"/>
    </location>
</feature>
<sequence length="274" mass="30024">MIDSSPGTASASLGGVSLFASTAEYYRRHRSGVPAEVAEILADAAPQGSPRRLLDVGTGPGFVIGALLPWFDEAIGVDLDADLLAVAREELPADSVRLVQAPAESFELPDSWSPHLVTVCRAFHWFERPVFLRHVTERMEPEAVLAVFGDQSIWAGGDDWKDRTREVVQEILGERRRAGAGTYDRPTGSFEDDIADAGFRGVTTTRVPVVRTRTVGDVVGLMHSMSFASPAVLGDRAEEFDRRLRERLEPLTDEHGLLTDHNEFHIILATRPPG</sequence>
<keyword evidence="3 5" id="KW-0808">Transferase</keyword>
<name>A0A371NTV0_9MICO</name>
<dbReference type="GO" id="GO:0008757">
    <property type="term" value="F:S-adenosylmethionine-dependent methyltransferase activity"/>
    <property type="evidence" value="ECO:0007669"/>
    <property type="project" value="InterPro"/>
</dbReference>
<organism evidence="5 6">
    <name type="scientific">Microbacterium bovistercoris</name>
    <dbReference type="NCBI Taxonomy" id="2293570"/>
    <lineage>
        <taxon>Bacteria</taxon>
        <taxon>Bacillati</taxon>
        <taxon>Actinomycetota</taxon>
        <taxon>Actinomycetes</taxon>
        <taxon>Micrococcales</taxon>
        <taxon>Microbacteriaceae</taxon>
        <taxon>Microbacterium</taxon>
    </lineage>
</organism>
<dbReference type="PANTHER" id="PTHR44942:SF4">
    <property type="entry name" value="METHYLTRANSFERASE TYPE 11 DOMAIN-CONTAINING PROTEIN"/>
    <property type="match status" value="1"/>
</dbReference>
<dbReference type="PANTHER" id="PTHR44942">
    <property type="entry name" value="METHYLTRANSF_11 DOMAIN-CONTAINING PROTEIN"/>
    <property type="match status" value="1"/>
</dbReference>
<comment type="similarity">
    <text evidence="1">Belongs to the methyltransferase superfamily.</text>
</comment>
<evidence type="ECO:0000256" key="1">
    <source>
        <dbReference type="ARBA" id="ARBA00008361"/>
    </source>
</evidence>
<dbReference type="Proteomes" id="UP000262172">
    <property type="component" value="Unassembled WGS sequence"/>
</dbReference>
<keyword evidence="6" id="KW-1185">Reference proteome</keyword>
<dbReference type="AlphaFoldDB" id="A0A371NTV0"/>
<dbReference type="Pfam" id="PF08241">
    <property type="entry name" value="Methyltransf_11"/>
    <property type="match status" value="1"/>
</dbReference>
<dbReference type="GO" id="GO:0032259">
    <property type="term" value="P:methylation"/>
    <property type="evidence" value="ECO:0007669"/>
    <property type="project" value="UniProtKB-KW"/>
</dbReference>
<dbReference type="CDD" id="cd02440">
    <property type="entry name" value="AdoMet_MTases"/>
    <property type="match status" value="1"/>
</dbReference>
<accession>A0A371NTV0</accession>
<proteinExistence type="inferred from homology"/>
<gene>
    <name evidence="5" type="ORF">DY023_09710</name>
</gene>
<dbReference type="EMBL" id="QUAB01000041">
    <property type="protein sequence ID" value="REJ05610.1"/>
    <property type="molecule type" value="Genomic_DNA"/>
</dbReference>
<dbReference type="InterPro" id="IPR029063">
    <property type="entry name" value="SAM-dependent_MTases_sf"/>
</dbReference>
<dbReference type="InterPro" id="IPR051052">
    <property type="entry name" value="Diverse_substrate_MTase"/>
</dbReference>
<reference evidence="5 6" key="1">
    <citation type="submission" date="2018-08" db="EMBL/GenBank/DDBJ databases">
        <title>Isolation, diversity and antifungal activity of Actinobacteria from cow dung.</title>
        <authorList>
            <person name="Ling L."/>
        </authorList>
    </citation>
    <scope>NUCLEOTIDE SEQUENCE [LARGE SCALE GENOMIC DNA]</scope>
    <source>
        <strain evidence="5 6">NEAU-LLE</strain>
    </source>
</reference>
<keyword evidence="2 5" id="KW-0489">Methyltransferase</keyword>
<evidence type="ECO:0000313" key="5">
    <source>
        <dbReference type="EMBL" id="REJ05610.1"/>
    </source>
</evidence>
<evidence type="ECO:0000313" key="6">
    <source>
        <dbReference type="Proteomes" id="UP000262172"/>
    </source>
</evidence>
<dbReference type="InterPro" id="IPR013216">
    <property type="entry name" value="Methyltransf_11"/>
</dbReference>
<dbReference type="OrthoDB" id="9797252at2"/>
<evidence type="ECO:0000256" key="2">
    <source>
        <dbReference type="ARBA" id="ARBA00022603"/>
    </source>
</evidence>
<evidence type="ECO:0000259" key="4">
    <source>
        <dbReference type="Pfam" id="PF08241"/>
    </source>
</evidence>